<feature type="domain" description="Glycoside hydrolase family 3 N-terminal" evidence="6">
    <location>
        <begin position="74"/>
        <end position="331"/>
    </location>
</feature>
<dbReference type="InterPro" id="IPR036962">
    <property type="entry name" value="Glyco_hydro_3_N_sf"/>
</dbReference>
<keyword evidence="8" id="KW-1185">Reference proteome</keyword>
<comment type="catalytic activity">
    <reaction evidence="1">
        <text>Hydrolysis of terminal non-reducing N-acetyl-D-hexosamine residues in N-acetyl-beta-D-hexosaminides.</text>
        <dbReference type="EC" id="3.2.1.52"/>
    </reaction>
</comment>
<dbReference type="InterPro" id="IPR050226">
    <property type="entry name" value="NagZ_Beta-hexosaminidase"/>
</dbReference>
<evidence type="ECO:0000259" key="6">
    <source>
        <dbReference type="Pfam" id="PF00933"/>
    </source>
</evidence>
<evidence type="ECO:0000256" key="3">
    <source>
        <dbReference type="ARBA" id="ARBA00012663"/>
    </source>
</evidence>
<evidence type="ECO:0000256" key="4">
    <source>
        <dbReference type="ARBA" id="ARBA00022801"/>
    </source>
</evidence>
<evidence type="ECO:0000256" key="5">
    <source>
        <dbReference type="ARBA" id="ARBA00023295"/>
    </source>
</evidence>
<dbReference type="Gene3D" id="3.20.20.300">
    <property type="entry name" value="Glycoside hydrolase, family 3, N-terminal domain"/>
    <property type="match status" value="1"/>
</dbReference>
<keyword evidence="5" id="KW-0326">Glycosidase</keyword>
<dbReference type="EMBL" id="JAGIOO010000001">
    <property type="protein sequence ID" value="MBP2479067.1"/>
    <property type="molecule type" value="Genomic_DNA"/>
</dbReference>
<evidence type="ECO:0000313" key="7">
    <source>
        <dbReference type="EMBL" id="MBP2479067.1"/>
    </source>
</evidence>
<evidence type="ECO:0000313" key="8">
    <source>
        <dbReference type="Proteomes" id="UP001519363"/>
    </source>
</evidence>
<dbReference type="SUPFAM" id="SSF51445">
    <property type="entry name" value="(Trans)glycosidases"/>
    <property type="match status" value="1"/>
</dbReference>
<keyword evidence="4" id="KW-0378">Hydrolase</keyword>
<dbReference type="InterPro" id="IPR001764">
    <property type="entry name" value="Glyco_hydro_3_N"/>
</dbReference>
<evidence type="ECO:0000256" key="1">
    <source>
        <dbReference type="ARBA" id="ARBA00001231"/>
    </source>
</evidence>
<dbReference type="Proteomes" id="UP001519363">
    <property type="component" value="Unassembled WGS sequence"/>
</dbReference>
<dbReference type="InterPro" id="IPR017853">
    <property type="entry name" value="GH"/>
</dbReference>
<dbReference type="Pfam" id="PF00933">
    <property type="entry name" value="Glyco_hydro_3"/>
    <property type="match status" value="1"/>
</dbReference>
<dbReference type="PANTHER" id="PTHR30480">
    <property type="entry name" value="BETA-HEXOSAMINIDASE-RELATED"/>
    <property type="match status" value="1"/>
</dbReference>
<reference evidence="7 8" key="1">
    <citation type="submission" date="2021-03" db="EMBL/GenBank/DDBJ databases">
        <title>Sequencing the genomes of 1000 actinobacteria strains.</title>
        <authorList>
            <person name="Klenk H.-P."/>
        </authorList>
    </citation>
    <scope>NUCLEOTIDE SEQUENCE [LARGE SCALE GENOMIC DNA]</scope>
    <source>
        <strain evidence="7 8">DSM 44580</strain>
    </source>
</reference>
<comment type="caution">
    <text evidence="7">The sequence shown here is derived from an EMBL/GenBank/DDBJ whole genome shotgun (WGS) entry which is preliminary data.</text>
</comment>
<dbReference type="PANTHER" id="PTHR30480:SF13">
    <property type="entry name" value="BETA-HEXOSAMINIDASE"/>
    <property type="match status" value="1"/>
</dbReference>
<gene>
    <name evidence="7" type="ORF">JOF53_007939</name>
</gene>
<proteinExistence type="inferred from homology"/>
<organism evidence="7 8">
    <name type="scientific">Crossiella equi</name>
    <dbReference type="NCBI Taxonomy" id="130796"/>
    <lineage>
        <taxon>Bacteria</taxon>
        <taxon>Bacillati</taxon>
        <taxon>Actinomycetota</taxon>
        <taxon>Actinomycetes</taxon>
        <taxon>Pseudonocardiales</taxon>
        <taxon>Pseudonocardiaceae</taxon>
        <taxon>Crossiella</taxon>
    </lineage>
</organism>
<comment type="similarity">
    <text evidence="2">Belongs to the glycosyl hydrolase 3 family.</text>
</comment>
<sequence>MDDRLGLLTPRQKLAQCIVALPGLDGSGCPDQDTRAALAAGLGVLHGLVGTSVSGAGHYHARVAELGAGLGLPPPLVSANLESGIGYTLGGGGTDFPYPRGIGHSDDPELAERVAAEAAREARAVGFHWTFSPCVDVLTTPADPILGVRAFGVDAVRTGVLGAAQVRGYQAGGVLATAKHFPGHGDSTKDTHAELSTLDRSEREHELRHLPPFRAAVAAGAASVMVAHVSLPALGVHGPASLSPLVNRRWLRTELAYDGLVVTDSLRMGAIAARWTPAEAAVAALAAGADVANLKCPAAEVPAVLDTLEEALSAGWLDREELDRSVTRLLRARTWLGLHQEPGIDLDRCRELDEGRTWADPARTRTVSAEPVSGVANPVVVGESELARQLAARLAAPHVAAPPEALERVAHEHPGATLVAVTCPLPVDGGRDSTAFAVSVEAARRAGHPVLAVVNSTAAARDLRVAAPAVSVPAVDAFGIVSGAAVAAVAELLA</sequence>
<name>A0ABS5ARQ4_9PSEU</name>
<protein>
    <recommendedName>
        <fullName evidence="3">beta-N-acetylhexosaminidase</fullName>
        <ecNumber evidence="3">3.2.1.52</ecNumber>
    </recommendedName>
</protein>
<accession>A0ABS5ARQ4</accession>
<dbReference type="RefSeq" id="WP_158103518.1">
    <property type="nucleotide sequence ID" value="NZ_JAGIOO010000001.1"/>
</dbReference>
<dbReference type="EC" id="3.2.1.52" evidence="3"/>
<evidence type="ECO:0000256" key="2">
    <source>
        <dbReference type="ARBA" id="ARBA00005336"/>
    </source>
</evidence>